<dbReference type="AlphaFoldDB" id="R0BI46"/>
<protein>
    <submittedName>
        <fullName evidence="1">Uncharacterized protein</fullName>
    </submittedName>
</protein>
<accession>R0BI46</accession>
<dbReference type="EMBL" id="AGYG01000003">
    <property type="protein sequence ID" value="ENZ43907.1"/>
    <property type="molecule type" value="Genomic_DNA"/>
</dbReference>
<dbReference type="HOGENOM" id="CLU_2615723_0_0_9"/>
<comment type="caution">
    <text evidence="1">The sequence shown here is derived from an EMBL/GenBank/DDBJ whole genome shotgun (WGS) entry which is preliminary data.</text>
</comment>
<organism evidence="1 2">
    <name type="scientific">Enterocloster bolteae 90B8</name>
    <dbReference type="NCBI Taxonomy" id="997897"/>
    <lineage>
        <taxon>Bacteria</taxon>
        <taxon>Bacillati</taxon>
        <taxon>Bacillota</taxon>
        <taxon>Clostridia</taxon>
        <taxon>Lachnospirales</taxon>
        <taxon>Lachnospiraceae</taxon>
        <taxon>Enterocloster</taxon>
    </lineage>
</organism>
<evidence type="ECO:0000313" key="1">
    <source>
        <dbReference type="EMBL" id="ENZ43907.1"/>
    </source>
</evidence>
<reference evidence="1 2" key="1">
    <citation type="submission" date="2013-01" db="EMBL/GenBank/DDBJ databases">
        <title>The Genome Sequence of Clostridium bolteae 90B8.</title>
        <authorList>
            <consortium name="The Broad Institute Genome Sequencing Platform"/>
            <person name="Earl A."/>
            <person name="Ward D."/>
            <person name="Feldgarden M."/>
            <person name="Gevers D."/>
            <person name="Courvalin P."/>
            <person name="Lambert T."/>
            <person name="Walker B."/>
            <person name="Young S.K."/>
            <person name="Zeng Q."/>
            <person name="Gargeya S."/>
            <person name="Fitzgerald M."/>
            <person name="Haas B."/>
            <person name="Abouelleil A."/>
            <person name="Alvarado L."/>
            <person name="Arachchi H.M."/>
            <person name="Berlin A.M."/>
            <person name="Chapman S.B."/>
            <person name="Dewar J."/>
            <person name="Goldberg J."/>
            <person name="Griggs A."/>
            <person name="Gujja S."/>
            <person name="Hansen M."/>
            <person name="Howarth C."/>
            <person name="Imamovic A."/>
            <person name="Larimer J."/>
            <person name="McCowan C."/>
            <person name="Murphy C."/>
            <person name="Neiman D."/>
            <person name="Pearson M."/>
            <person name="Priest M."/>
            <person name="Roberts A."/>
            <person name="Saif S."/>
            <person name="Shea T."/>
            <person name="Sisk P."/>
            <person name="Sykes S."/>
            <person name="Wortman J."/>
            <person name="Nusbaum C."/>
            <person name="Birren B."/>
        </authorList>
    </citation>
    <scope>NUCLEOTIDE SEQUENCE [LARGE SCALE GENOMIC DNA]</scope>
    <source>
        <strain evidence="1 2">90B8</strain>
    </source>
</reference>
<gene>
    <name evidence="1" type="ORF">HMPREF1097_00495</name>
</gene>
<evidence type="ECO:0000313" key="2">
    <source>
        <dbReference type="Proteomes" id="UP000013041"/>
    </source>
</evidence>
<sequence>MAYTYLLSYDNKSKKANCISVTKMAFDLQNMLFEYKSGFSITKILFYKKIINCLFGLTYRDLMYIIGDIKAEVLCDGY</sequence>
<proteinExistence type="predicted"/>
<dbReference type="Proteomes" id="UP000013041">
    <property type="component" value="Unassembled WGS sequence"/>
</dbReference>
<name>R0BI46_9FIRM</name>